<dbReference type="InterPro" id="IPR029068">
    <property type="entry name" value="Glyas_Bleomycin-R_OHBP_Dase"/>
</dbReference>
<sequence length="128" mass="13979">MEISRLDHVNLRTSNLEAMADWYTRVLGLQRGPRPDFGFPGAWLYIGDHAVVHLVGVSEECASIAPKIEHFAFRATGFDTLMARLDDSGIAPDVVRVPGLPIVQVNLADVDGNHIHIDFDSAEADAVS</sequence>
<evidence type="ECO:0000313" key="3">
    <source>
        <dbReference type="Proteomes" id="UP001208690"/>
    </source>
</evidence>
<name>A0ABT3BE88_9RHOB</name>
<dbReference type="RefSeq" id="WP_263844182.1">
    <property type="nucleotide sequence ID" value="NZ_JALIEB010000005.1"/>
</dbReference>
<proteinExistence type="predicted"/>
<reference evidence="2 3" key="1">
    <citation type="submission" date="2022-04" db="EMBL/GenBank/DDBJ databases">
        <title>Roseobacter sp. WL0113 is a bacterium isolated from neritic sediment.</title>
        <authorList>
            <person name="Wang L."/>
            <person name="He W."/>
            <person name="Zhang D.-F."/>
        </authorList>
    </citation>
    <scope>NUCLEOTIDE SEQUENCE [LARGE SCALE GENOMIC DNA]</scope>
    <source>
        <strain evidence="2 3">WL0113</strain>
    </source>
</reference>
<accession>A0ABT3BE88</accession>
<keyword evidence="3" id="KW-1185">Reference proteome</keyword>
<dbReference type="Pfam" id="PF00903">
    <property type="entry name" value="Glyoxalase"/>
    <property type="match status" value="1"/>
</dbReference>
<dbReference type="PANTHER" id="PTHR46142">
    <property type="match status" value="1"/>
</dbReference>
<feature type="domain" description="VOC" evidence="1">
    <location>
        <begin position="5"/>
        <end position="120"/>
    </location>
</feature>
<dbReference type="PANTHER" id="PTHR46142:SF3">
    <property type="entry name" value="F18B13.24 PROTEIN"/>
    <property type="match status" value="1"/>
</dbReference>
<dbReference type="Proteomes" id="UP001208690">
    <property type="component" value="Unassembled WGS sequence"/>
</dbReference>
<protein>
    <submittedName>
        <fullName evidence="2">VOC family protein</fullName>
    </submittedName>
</protein>
<dbReference type="Gene3D" id="3.10.180.10">
    <property type="entry name" value="2,3-Dihydroxybiphenyl 1,2-Dioxygenase, domain 1"/>
    <property type="match status" value="1"/>
</dbReference>
<evidence type="ECO:0000259" key="1">
    <source>
        <dbReference type="PROSITE" id="PS51819"/>
    </source>
</evidence>
<dbReference type="SUPFAM" id="SSF54593">
    <property type="entry name" value="Glyoxalase/Bleomycin resistance protein/Dihydroxybiphenyl dioxygenase"/>
    <property type="match status" value="1"/>
</dbReference>
<organism evidence="2 3">
    <name type="scientific">Roseobacter sinensis</name>
    <dbReference type="NCBI Taxonomy" id="2931391"/>
    <lineage>
        <taxon>Bacteria</taxon>
        <taxon>Pseudomonadati</taxon>
        <taxon>Pseudomonadota</taxon>
        <taxon>Alphaproteobacteria</taxon>
        <taxon>Rhodobacterales</taxon>
        <taxon>Roseobacteraceae</taxon>
        <taxon>Roseobacter</taxon>
    </lineage>
</organism>
<gene>
    <name evidence="2" type="ORF">MUB52_10535</name>
</gene>
<comment type="caution">
    <text evidence="2">The sequence shown here is derived from an EMBL/GenBank/DDBJ whole genome shotgun (WGS) entry which is preliminary data.</text>
</comment>
<evidence type="ECO:0000313" key="2">
    <source>
        <dbReference type="EMBL" id="MCV3271865.1"/>
    </source>
</evidence>
<dbReference type="EMBL" id="JALIEB010000005">
    <property type="protein sequence ID" value="MCV3271865.1"/>
    <property type="molecule type" value="Genomic_DNA"/>
</dbReference>
<dbReference type="PROSITE" id="PS51819">
    <property type="entry name" value="VOC"/>
    <property type="match status" value="1"/>
</dbReference>
<dbReference type="InterPro" id="IPR004360">
    <property type="entry name" value="Glyas_Fos-R_dOase_dom"/>
</dbReference>
<dbReference type="InterPro" id="IPR037523">
    <property type="entry name" value="VOC_core"/>
</dbReference>